<name>A0A0A9WS18_LYGHE</name>
<organism evidence="2">
    <name type="scientific">Lygus hesperus</name>
    <name type="common">Western plant bug</name>
    <dbReference type="NCBI Taxonomy" id="30085"/>
    <lineage>
        <taxon>Eukaryota</taxon>
        <taxon>Metazoa</taxon>
        <taxon>Ecdysozoa</taxon>
        <taxon>Arthropoda</taxon>
        <taxon>Hexapoda</taxon>
        <taxon>Insecta</taxon>
        <taxon>Pterygota</taxon>
        <taxon>Neoptera</taxon>
        <taxon>Paraneoptera</taxon>
        <taxon>Hemiptera</taxon>
        <taxon>Heteroptera</taxon>
        <taxon>Panheteroptera</taxon>
        <taxon>Cimicomorpha</taxon>
        <taxon>Miridae</taxon>
        <taxon>Mirini</taxon>
        <taxon>Lygus</taxon>
    </lineage>
</organism>
<protein>
    <submittedName>
        <fullName evidence="2">Catenin delta-1</fullName>
    </submittedName>
</protein>
<dbReference type="AlphaFoldDB" id="A0A0A9WS18"/>
<evidence type="ECO:0000256" key="1">
    <source>
        <dbReference type="SAM" id="MobiDB-lite"/>
    </source>
</evidence>
<evidence type="ECO:0000313" key="2">
    <source>
        <dbReference type="EMBL" id="JAG07610.1"/>
    </source>
</evidence>
<dbReference type="EMBL" id="GBHO01035994">
    <property type="protein sequence ID" value="JAG07610.1"/>
    <property type="molecule type" value="Transcribed_RNA"/>
</dbReference>
<accession>A0A0A9WS18</accession>
<reference evidence="2" key="2">
    <citation type="submission" date="2014-07" db="EMBL/GenBank/DDBJ databases">
        <authorList>
            <person name="Hull J."/>
        </authorList>
    </citation>
    <scope>NUCLEOTIDE SEQUENCE</scope>
</reference>
<feature type="region of interest" description="Disordered" evidence="1">
    <location>
        <begin position="105"/>
        <end position="133"/>
    </location>
</feature>
<gene>
    <name evidence="2" type="primary">CTNND1</name>
    <name evidence="2" type="ORF">CM83_30273</name>
</gene>
<sequence length="210" mass="23174">MSTPRSKFVSDNLAKVRPKLPLYTNKKSDRKAQSKNVTMDDIMRSVKTLDDTYNVKKVERSVSFSQSGDLKKFQPCSSLADASETNPGHAESCVLDEFCLWESGAESNDSKTPTKSINNDESNDAVQKSPILVNTSTLKTSSKPVVSSAEDRLCSSQNVVSFKSLLSSQILLQTSQNNLVSDGNEESVNHNSFSKERDKNELTKPFLVVI</sequence>
<reference evidence="2" key="1">
    <citation type="journal article" date="2014" name="PLoS ONE">
        <title>Transcriptome-Based Identification of ABC Transporters in the Western Tarnished Plant Bug Lygus hesperus.</title>
        <authorList>
            <person name="Hull J.J."/>
            <person name="Chaney K."/>
            <person name="Geib S.M."/>
            <person name="Fabrick J.A."/>
            <person name="Brent C.S."/>
            <person name="Walsh D."/>
            <person name="Lavine L.C."/>
        </authorList>
    </citation>
    <scope>NUCLEOTIDE SEQUENCE</scope>
</reference>
<proteinExistence type="predicted"/>